<feature type="non-terminal residue" evidence="2">
    <location>
        <position position="1"/>
    </location>
</feature>
<organism evidence="2 3">
    <name type="scientific">Datura stramonium</name>
    <name type="common">Jimsonweed</name>
    <name type="synonym">Common thornapple</name>
    <dbReference type="NCBI Taxonomy" id="4076"/>
    <lineage>
        <taxon>Eukaryota</taxon>
        <taxon>Viridiplantae</taxon>
        <taxon>Streptophyta</taxon>
        <taxon>Embryophyta</taxon>
        <taxon>Tracheophyta</taxon>
        <taxon>Spermatophyta</taxon>
        <taxon>Magnoliopsida</taxon>
        <taxon>eudicotyledons</taxon>
        <taxon>Gunneridae</taxon>
        <taxon>Pentapetalae</taxon>
        <taxon>asterids</taxon>
        <taxon>lamiids</taxon>
        <taxon>Solanales</taxon>
        <taxon>Solanaceae</taxon>
        <taxon>Solanoideae</taxon>
        <taxon>Datureae</taxon>
        <taxon>Datura</taxon>
    </lineage>
</organism>
<dbReference type="EMBL" id="JACEIK010002095">
    <property type="protein sequence ID" value="MCD9559087.1"/>
    <property type="molecule type" value="Genomic_DNA"/>
</dbReference>
<feature type="compositionally biased region" description="Polar residues" evidence="1">
    <location>
        <begin position="77"/>
        <end position="89"/>
    </location>
</feature>
<feature type="region of interest" description="Disordered" evidence="1">
    <location>
        <begin position="74"/>
        <end position="102"/>
    </location>
</feature>
<protein>
    <submittedName>
        <fullName evidence="2">Uncharacterized protein</fullName>
    </submittedName>
</protein>
<evidence type="ECO:0000313" key="2">
    <source>
        <dbReference type="EMBL" id="MCD9559087.1"/>
    </source>
</evidence>
<comment type="caution">
    <text evidence="2">The sequence shown here is derived from an EMBL/GenBank/DDBJ whole genome shotgun (WGS) entry which is preliminary data.</text>
</comment>
<sequence length="102" mass="11687">LLSEQLFEAWERFQYYILWTPNHGFLEHILLENFYTILDALTQSVANNIIGGCFMDKTFNRISIILDKIEAPKQRNKCGNSLSISSNEGESGVRSDNGHYSN</sequence>
<proteinExistence type="predicted"/>
<keyword evidence="3" id="KW-1185">Reference proteome</keyword>
<accession>A0ABS8UJL7</accession>
<name>A0ABS8UJL7_DATST</name>
<evidence type="ECO:0000313" key="3">
    <source>
        <dbReference type="Proteomes" id="UP000823775"/>
    </source>
</evidence>
<gene>
    <name evidence="2" type="ORF">HAX54_016819</name>
</gene>
<reference evidence="2 3" key="1">
    <citation type="journal article" date="2021" name="BMC Genomics">
        <title>Datura genome reveals duplications of psychoactive alkaloid biosynthetic genes and high mutation rate following tissue culture.</title>
        <authorList>
            <person name="Rajewski A."/>
            <person name="Carter-House D."/>
            <person name="Stajich J."/>
            <person name="Litt A."/>
        </authorList>
    </citation>
    <scope>NUCLEOTIDE SEQUENCE [LARGE SCALE GENOMIC DNA]</scope>
    <source>
        <strain evidence="2">AR-01</strain>
    </source>
</reference>
<dbReference type="Proteomes" id="UP000823775">
    <property type="component" value="Unassembled WGS sequence"/>
</dbReference>
<feature type="compositionally biased region" description="Basic and acidic residues" evidence="1">
    <location>
        <begin position="91"/>
        <end position="102"/>
    </location>
</feature>
<evidence type="ECO:0000256" key="1">
    <source>
        <dbReference type="SAM" id="MobiDB-lite"/>
    </source>
</evidence>